<comment type="caution">
    <text evidence="1">The sequence shown here is derived from an EMBL/GenBank/DDBJ whole genome shotgun (WGS) entry which is preliminary data.</text>
</comment>
<reference evidence="1 2" key="1">
    <citation type="submission" date="2019-10" db="EMBL/GenBank/DDBJ databases">
        <authorList>
            <person name="Palmer J.M."/>
        </authorList>
    </citation>
    <scope>NUCLEOTIDE SEQUENCE [LARGE SCALE GENOMIC DNA]</scope>
    <source>
        <strain evidence="1 2">TWF694</strain>
    </source>
</reference>
<dbReference type="Proteomes" id="UP001365542">
    <property type="component" value="Unassembled WGS sequence"/>
</dbReference>
<dbReference type="EMBL" id="JAVHJO010000004">
    <property type="protein sequence ID" value="KAK6540870.1"/>
    <property type="molecule type" value="Genomic_DNA"/>
</dbReference>
<evidence type="ECO:0008006" key="3">
    <source>
        <dbReference type="Google" id="ProtNLM"/>
    </source>
</evidence>
<protein>
    <recommendedName>
        <fullName evidence="3">F-box domain-containing protein</fullName>
    </recommendedName>
</protein>
<accession>A0AAV9XGI4</accession>
<name>A0AAV9XGI4_9PEZI</name>
<gene>
    <name evidence="1" type="ORF">TWF694_008253</name>
</gene>
<proteinExistence type="predicted"/>
<evidence type="ECO:0000313" key="2">
    <source>
        <dbReference type="Proteomes" id="UP001365542"/>
    </source>
</evidence>
<keyword evidence="2" id="KW-1185">Reference proteome</keyword>
<sequence>MPASPYQADIVGVNSQASVETELEEQLSRNDIYCRFLVYIHKRLHSSIPQTPISLDNILGIVKQYVQWANPSSRTSENSVSIPEVPPDELEDTHRYILAWSQKFCKDQVGGHVLEPTQDIEPPTETEIARVSGAFLQLWIVMNFHDLRITDVNLDEFPKVGSLRTLNTQISNVLIETLSYRDLIICRKSIITYMSQVGRPIFQRIVVDPAYLELRNIERRSPSDPCSCEVTHQIITDYTVRWFLFSRLGPTQLWKFMYENSYEEQLKISMRQYACPESDFWPALWSRHTTRHRARGETYPPFLPILRDELVVGPGDFTWWNRDSYGPSNLAVHKAAVWDSWRLDKAGYHYPWIKPPLFLPGTAPSFTSGLSSKDVIVYKEHGKLSVARDRIFPDMKEPLINLNKTTENSDEHSETDGNLRIHTQTSPLTIKTSAPIFLPVEIQYLILKFADIVQYPTLIRVCPAWKRELYKYLKQRYVKPYLADEDYLERLAPKEFPLLISPALPQQVPFLIHSVLLKFTGYLRGRLDRARLPVAFEFGKIYSTPDPDDPAILADTQMFESYANDPIILSDSEDPKPTPYAIRAVFRFPDRVLRLPSGILHTHENGIRVDNTMTIKELLAVFYGPRGLLWKSRRLPPDGILPGAFDHFVARGQNMKSDPEGKLTDPFIELTFCSSVA</sequence>
<dbReference type="AlphaFoldDB" id="A0AAV9XGI4"/>
<organism evidence="1 2">
    <name type="scientific">Orbilia ellipsospora</name>
    <dbReference type="NCBI Taxonomy" id="2528407"/>
    <lineage>
        <taxon>Eukaryota</taxon>
        <taxon>Fungi</taxon>
        <taxon>Dikarya</taxon>
        <taxon>Ascomycota</taxon>
        <taxon>Pezizomycotina</taxon>
        <taxon>Orbiliomycetes</taxon>
        <taxon>Orbiliales</taxon>
        <taxon>Orbiliaceae</taxon>
        <taxon>Orbilia</taxon>
    </lineage>
</organism>
<evidence type="ECO:0000313" key="1">
    <source>
        <dbReference type="EMBL" id="KAK6540870.1"/>
    </source>
</evidence>